<proteinExistence type="predicted"/>
<dbReference type="RefSeq" id="WP_139264275.1">
    <property type="nucleotide sequence ID" value="NZ_FQXL01000039.1"/>
</dbReference>
<evidence type="ECO:0000313" key="2">
    <source>
        <dbReference type="Proteomes" id="UP000076603"/>
    </source>
</evidence>
<protein>
    <submittedName>
        <fullName evidence="1">Uncharacterized protein</fullName>
    </submittedName>
</protein>
<name>A0A161WPL0_9CLOT</name>
<evidence type="ECO:0000313" key="1">
    <source>
        <dbReference type="EMBL" id="KZL88488.1"/>
    </source>
</evidence>
<sequence>MEKLKGQNSLYEQFLKYSYKDLKELFKKAKTKEEQDFYITLSDIVLQKEQEKVIGKD</sequence>
<reference evidence="1 2" key="1">
    <citation type="submission" date="2016-04" db="EMBL/GenBank/DDBJ databases">
        <title>Genome sequence of Clostridium magnum DSM 2767.</title>
        <authorList>
            <person name="Poehlein A."/>
            <person name="Uhlig R."/>
            <person name="Fischer R."/>
            <person name="Bahl H."/>
            <person name="Daniel R."/>
        </authorList>
    </citation>
    <scope>NUCLEOTIDE SEQUENCE [LARGE SCALE GENOMIC DNA]</scope>
    <source>
        <strain evidence="1 2">DSM 2767</strain>
    </source>
</reference>
<organism evidence="1 2">
    <name type="scientific">Clostridium magnum DSM 2767</name>
    <dbReference type="NCBI Taxonomy" id="1121326"/>
    <lineage>
        <taxon>Bacteria</taxon>
        <taxon>Bacillati</taxon>
        <taxon>Bacillota</taxon>
        <taxon>Clostridia</taxon>
        <taxon>Eubacteriales</taxon>
        <taxon>Clostridiaceae</taxon>
        <taxon>Clostridium</taxon>
    </lineage>
</organism>
<dbReference type="EMBL" id="LWAE01000018">
    <property type="protein sequence ID" value="KZL88488.1"/>
    <property type="molecule type" value="Genomic_DNA"/>
</dbReference>
<dbReference type="PATRIC" id="fig|1121326.3.peg.6337"/>
<comment type="caution">
    <text evidence="1">The sequence shown here is derived from an EMBL/GenBank/DDBJ whole genome shotgun (WGS) entry which is preliminary data.</text>
</comment>
<dbReference type="Proteomes" id="UP000076603">
    <property type="component" value="Unassembled WGS sequence"/>
</dbReference>
<accession>A0A161WPL0</accession>
<dbReference type="OrthoDB" id="1915793at2"/>
<keyword evidence="2" id="KW-1185">Reference proteome</keyword>
<dbReference type="STRING" id="1121326.CLMAG_62600"/>
<gene>
    <name evidence="1" type="ORF">CLMAG_62600</name>
</gene>
<dbReference type="AlphaFoldDB" id="A0A161WPL0"/>